<gene>
    <name evidence="3" type="ORF">STAS_29621</name>
</gene>
<feature type="repeat" description="PPR" evidence="2">
    <location>
        <begin position="822"/>
        <end position="856"/>
    </location>
</feature>
<dbReference type="NCBIfam" id="TIGR00756">
    <property type="entry name" value="PPR"/>
    <property type="match status" value="14"/>
</dbReference>
<dbReference type="PANTHER" id="PTHR47942">
    <property type="entry name" value="TETRATRICOPEPTIDE REPEAT (TPR)-LIKE SUPERFAMILY PROTEIN-RELATED"/>
    <property type="match status" value="1"/>
</dbReference>
<dbReference type="Gene3D" id="1.25.40.10">
    <property type="entry name" value="Tetratricopeptide repeat domain"/>
    <property type="match status" value="7"/>
</dbReference>
<keyword evidence="1" id="KW-0677">Repeat</keyword>
<evidence type="ECO:0000313" key="4">
    <source>
        <dbReference type="Proteomes" id="UP000325081"/>
    </source>
</evidence>
<feature type="repeat" description="PPR" evidence="2">
    <location>
        <begin position="787"/>
        <end position="821"/>
    </location>
</feature>
<dbReference type="Proteomes" id="UP000325081">
    <property type="component" value="Unassembled WGS sequence"/>
</dbReference>
<feature type="repeat" description="PPR" evidence="2">
    <location>
        <begin position="577"/>
        <end position="607"/>
    </location>
</feature>
<organism evidence="3 4">
    <name type="scientific">Striga asiatica</name>
    <name type="common">Asiatic witchweed</name>
    <name type="synonym">Buchnera asiatica</name>
    <dbReference type="NCBI Taxonomy" id="4170"/>
    <lineage>
        <taxon>Eukaryota</taxon>
        <taxon>Viridiplantae</taxon>
        <taxon>Streptophyta</taxon>
        <taxon>Embryophyta</taxon>
        <taxon>Tracheophyta</taxon>
        <taxon>Spermatophyta</taxon>
        <taxon>Magnoliopsida</taxon>
        <taxon>eudicotyledons</taxon>
        <taxon>Gunneridae</taxon>
        <taxon>Pentapetalae</taxon>
        <taxon>asterids</taxon>
        <taxon>lamiids</taxon>
        <taxon>Lamiales</taxon>
        <taxon>Orobanchaceae</taxon>
        <taxon>Buchnereae</taxon>
        <taxon>Striga</taxon>
    </lineage>
</organism>
<feature type="repeat" description="PPR" evidence="2">
    <location>
        <begin position="613"/>
        <end position="647"/>
    </location>
</feature>
<proteinExistence type="predicted"/>
<dbReference type="SUPFAM" id="SSF48452">
    <property type="entry name" value="TPR-like"/>
    <property type="match status" value="1"/>
</dbReference>
<dbReference type="Pfam" id="PF13041">
    <property type="entry name" value="PPR_2"/>
    <property type="match status" value="6"/>
</dbReference>
<reference evidence="4" key="1">
    <citation type="journal article" date="2019" name="Curr. Biol.">
        <title>Genome Sequence of Striga asiatica Provides Insight into the Evolution of Plant Parasitism.</title>
        <authorList>
            <person name="Yoshida S."/>
            <person name="Kim S."/>
            <person name="Wafula E.K."/>
            <person name="Tanskanen J."/>
            <person name="Kim Y.M."/>
            <person name="Honaas L."/>
            <person name="Yang Z."/>
            <person name="Spallek T."/>
            <person name="Conn C.E."/>
            <person name="Ichihashi Y."/>
            <person name="Cheong K."/>
            <person name="Cui S."/>
            <person name="Der J.P."/>
            <person name="Gundlach H."/>
            <person name="Jiao Y."/>
            <person name="Hori C."/>
            <person name="Ishida J.K."/>
            <person name="Kasahara H."/>
            <person name="Kiba T."/>
            <person name="Kim M.S."/>
            <person name="Koo N."/>
            <person name="Laohavisit A."/>
            <person name="Lee Y.H."/>
            <person name="Lumba S."/>
            <person name="McCourt P."/>
            <person name="Mortimer J.C."/>
            <person name="Mutuku J.M."/>
            <person name="Nomura T."/>
            <person name="Sasaki-Sekimoto Y."/>
            <person name="Seto Y."/>
            <person name="Wang Y."/>
            <person name="Wakatake T."/>
            <person name="Sakakibara H."/>
            <person name="Demura T."/>
            <person name="Yamaguchi S."/>
            <person name="Yoneyama K."/>
            <person name="Manabe R.I."/>
            <person name="Nelson D.C."/>
            <person name="Schulman A.H."/>
            <person name="Timko M.P."/>
            <person name="dePamphilis C.W."/>
            <person name="Choi D."/>
            <person name="Shirasu K."/>
        </authorList>
    </citation>
    <scope>NUCLEOTIDE SEQUENCE [LARGE SCALE GENOMIC DNA]</scope>
    <source>
        <strain evidence="4">cv. UVA1</strain>
    </source>
</reference>
<comment type="caution">
    <text evidence="3">The sequence shown here is derived from an EMBL/GenBank/DDBJ whole genome shotgun (WGS) entry which is preliminary data.</text>
</comment>
<feature type="repeat" description="PPR" evidence="2">
    <location>
        <begin position="892"/>
        <end position="926"/>
    </location>
</feature>
<feature type="repeat" description="PPR" evidence="2">
    <location>
        <begin position="682"/>
        <end position="716"/>
    </location>
</feature>
<feature type="repeat" description="PPR" evidence="2">
    <location>
        <begin position="470"/>
        <end position="504"/>
    </location>
</feature>
<feature type="repeat" description="PPR" evidence="2">
    <location>
        <begin position="400"/>
        <end position="434"/>
    </location>
</feature>
<feature type="repeat" description="PPR" evidence="2">
    <location>
        <begin position="505"/>
        <end position="539"/>
    </location>
</feature>
<evidence type="ECO:0000256" key="2">
    <source>
        <dbReference type="PROSITE-ProRule" id="PRU00708"/>
    </source>
</evidence>
<feature type="repeat" description="PPR" evidence="2">
    <location>
        <begin position="257"/>
        <end position="291"/>
    </location>
</feature>
<dbReference type="OrthoDB" id="185373at2759"/>
<dbReference type="EMBL" id="BKCP01010181">
    <property type="protein sequence ID" value="GER52188.1"/>
    <property type="molecule type" value="Genomic_DNA"/>
</dbReference>
<feature type="repeat" description="PPR" evidence="2">
    <location>
        <begin position="927"/>
        <end position="961"/>
    </location>
</feature>
<sequence>MTAEEEKGKLKQRFVRQRNTVVVKPVFQNLRWRILTKAVTKSWVCHELTIVYPTSTLCKLALNGLGHTQEIFSLVSVSPWRSSRFDHGVKIMRALRFGGASPRPKSSVKPPVRPFEMHSRMTELFINQALRYTLDPRPICLYNLCRRLSCSNDGPSNIDVHEKVNESFKEGNQAVSENNEGHGQVLRKHEFVKKEVENVCRILESSPWGPSLEKALSSCVHTPQLDITIGVLRRMKDPDSALSYFRWVERETNQVNPPQTYNALLLLMARCKKIDKIENILEEMSLAGFSPSFETSTELISICVKARKLMDAYNILQSMRKFKIRPAFSAYTTLIGAFSSFHKPEYPDLMLSLFHQMQELGYEVNVHLFTTLIRVFARDARVDPALSLLAEMKSNLLEADIVLYNVCIDCFGKVGKVDMAWKFFHEIKSHGLRPDDVSYTSMISVLCRANRMDEAAELFEQMEVNREIPCAYAYSTMIMGYGSSGRFREAYGMLERQRMRGSIPNVIAYNSLLTCLGKKGKIEEALSIFDEMKKDAMPNLTTCNILVDMLCRTGKANKLDEARTIFNGLDRKTCGPNKFTYCSLIDGLGRHGRVDEAYKLYEDMLDSLEGAPDSIVYTSLIRSFFKVGRKEDGHKIYKEMARKGISPDLTLLNTYMDCVFKSGEIEKGRALFDEIKSRFRPDARSYSILIHGLIKAGLARETYELFYAMKESGCVLDTMAYNTVIDGFCKSGKVNKAYQLLEEMKAKGHQPTVVTYGSVIDGLAKIDRLDEAYMLFEEAKSIGVRLNVVVYSSLVDGFGKVGRIDEAYLIIEEMMQNNINPNIQTWNCLLDALVKAEEVDEALVCWNSMKDLKCTPNIVTYGILINGLCRVRKFNKAFVFWQEMQKQGLKPNAITYLTMISGLAKAGNIFEADKLFERFKANGGVPDSACYNTMIEGLSLANKASEAYRLFEETRRKGCSIYTKTCVVLLDALHKADCLEQAGVVGALKYGNCLLIEFNMKGFVELKAKMERVMIFRVHMLIGLDLTANAASEV</sequence>
<dbReference type="InterPro" id="IPR002885">
    <property type="entry name" value="PPR_rpt"/>
</dbReference>
<accession>A0A5A7R425</accession>
<feature type="repeat" description="PPR" evidence="2">
    <location>
        <begin position="857"/>
        <end position="891"/>
    </location>
</feature>
<evidence type="ECO:0000256" key="1">
    <source>
        <dbReference type="ARBA" id="ARBA00022737"/>
    </source>
</evidence>
<name>A0A5A7R425_STRAF</name>
<feature type="repeat" description="PPR" evidence="2">
    <location>
        <begin position="717"/>
        <end position="751"/>
    </location>
</feature>
<feature type="repeat" description="PPR" evidence="2">
    <location>
        <begin position="435"/>
        <end position="469"/>
    </location>
</feature>
<dbReference type="AlphaFoldDB" id="A0A5A7R425"/>
<dbReference type="Pfam" id="PF13812">
    <property type="entry name" value="PPR_3"/>
    <property type="match status" value="1"/>
</dbReference>
<dbReference type="InterPro" id="IPR011990">
    <property type="entry name" value="TPR-like_helical_dom_sf"/>
</dbReference>
<feature type="repeat" description="PPR" evidence="2">
    <location>
        <begin position="365"/>
        <end position="399"/>
    </location>
</feature>
<dbReference type="InterPro" id="IPR051222">
    <property type="entry name" value="PPR/CCM1_RNA-binding"/>
</dbReference>
<dbReference type="Pfam" id="PF01535">
    <property type="entry name" value="PPR"/>
    <property type="match status" value="3"/>
</dbReference>
<protein>
    <submittedName>
        <fullName evidence="3">Pentatricopeptide repeat-containing protein</fullName>
    </submittedName>
</protein>
<dbReference type="PROSITE" id="PS51375">
    <property type="entry name" value="PPR"/>
    <property type="match status" value="16"/>
</dbReference>
<dbReference type="PANTHER" id="PTHR47942:SF16">
    <property type="entry name" value="PENTATRICOPEPTIDE REPEAT DOMAIN CONTAINING PROTEIN-RELATED"/>
    <property type="match status" value="1"/>
</dbReference>
<feature type="repeat" description="PPR" evidence="2">
    <location>
        <begin position="752"/>
        <end position="786"/>
    </location>
</feature>
<evidence type="ECO:0000313" key="3">
    <source>
        <dbReference type="EMBL" id="GER52188.1"/>
    </source>
</evidence>
<dbReference type="Pfam" id="PF12854">
    <property type="entry name" value="PPR_1"/>
    <property type="match status" value="3"/>
</dbReference>
<keyword evidence="4" id="KW-1185">Reference proteome</keyword>